<sequence>MFRTSRRLASSGSAGTRLRRLSLHRIPICSSWAATKVRSSCGPLGILPAAMAIRFTRWTSSPNILKRCPRWTCSTGTKTSWSRDRTTVASKCGCTGPIWPPLRP</sequence>
<reference evidence="1" key="1">
    <citation type="submission" date="2021-05" db="EMBL/GenBank/DDBJ databases">
        <authorList>
            <person name="Alioto T."/>
            <person name="Alioto T."/>
            <person name="Gomez Garrido J."/>
        </authorList>
    </citation>
    <scope>NUCLEOTIDE SEQUENCE</scope>
</reference>
<organism evidence="1">
    <name type="scientific">Culex pipiens</name>
    <name type="common">House mosquito</name>
    <dbReference type="NCBI Taxonomy" id="7175"/>
    <lineage>
        <taxon>Eukaryota</taxon>
        <taxon>Metazoa</taxon>
        <taxon>Ecdysozoa</taxon>
        <taxon>Arthropoda</taxon>
        <taxon>Hexapoda</taxon>
        <taxon>Insecta</taxon>
        <taxon>Pterygota</taxon>
        <taxon>Neoptera</taxon>
        <taxon>Endopterygota</taxon>
        <taxon>Diptera</taxon>
        <taxon>Nematocera</taxon>
        <taxon>Culicoidea</taxon>
        <taxon>Culicidae</taxon>
        <taxon>Culicinae</taxon>
        <taxon>Culicini</taxon>
        <taxon>Culex</taxon>
        <taxon>Culex</taxon>
    </lineage>
</organism>
<dbReference type="AlphaFoldDB" id="A0A8D8D3F0"/>
<accession>A0A8D8D3F0</accession>
<name>A0A8D8D3F0_CULPI</name>
<proteinExistence type="predicted"/>
<dbReference type="EMBL" id="HBUE01151376">
    <property type="protein sequence ID" value="CAG6505415.1"/>
    <property type="molecule type" value="Transcribed_RNA"/>
</dbReference>
<dbReference type="EMBL" id="HBUE01256377">
    <property type="protein sequence ID" value="CAG6556714.1"/>
    <property type="molecule type" value="Transcribed_RNA"/>
</dbReference>
<protein>
    <submittedName>
        <fullName evidence="1">(northern house mosquito) hypothetical protein</fullName>
    </submittedName>
</protein>
<evidence type="ECO:0000313" key="1">
    <source>
        <dbReference type="EMBL" id="CAG6505415.1"/>
    </source>
</evidence>